<feature type="transmembrane region" description="Helical" evidence="6">
    <location>
        <begin position="147"/>
        <end position="167"/>
    </location>
</feature>
<dbReference type="PANTHER" id="PTHR32322">
    <property type="entry name" value="INNER MEMBRANE TRANSPORTER"/>
    <property type="match status" value="1"/>
</dbReference>
<evidence type="ECO:0000256" key="5">
    <source>
        <dbReference type="ARBA" id="ARBA00023136"/>
    </source>
</evidence>
<feature type="transmembrane region" description="Helical" evidence="6">
    <location>
        <begin position="268"/>
        <end position="286"/>
    </location>
</feature>
<name>A0A6C1B463_9RHOO</name>
<gene>
    <name evidence="8" type="ORF">G3580_13025</name>
</gene>
<evidence type="ECO:0000256" key="2">
    <source>
        <dbReference type="ARBA" id="ARBA00007362"/>
    </source>
</evidence>
<comment type="similarity">
    <text evidence="2">Belongs to the EamA transporter family.</text>
</comment>
<feature type="transmembrane region" description="Helical" evidence="6">
    <location>
        <begin position="34"/>
        <end position="52"/>
    </location>
</feature>
<dbReference type="EMBL" id="CP048836">
    <property type="protein sequence ID" value="QID18471.1"/>
    <property type="molecule type" value="Genomic_DNA"/>
</dbReference>
<dbReference type="GO" id="GO:0016020">
    <property type="term" value="C:membrane"/>
    <property type="evidence" value="ECO:0007669"/>
    <property type="project" value="UniProtKB-SubCell"/>
</dbReference>
<reference evidence="8 9" key="1">
    <citation type="submission" date="2020-02" db="EMBL/GenBank/DDBJ databases">
        <title>Nitrogenibacter mangrovi gen. nov., sp. nov. isolated from mangrove sediment, a denitrifying betaproteobacterium.</title>
        <authorList>
            <person name="Liao H."/>
            <person name="Tian Y."/>
        </authorList>
    </citation>
    <scope>NUCLEOTIDE SEQUENCE [LARGE SCALE GENOMIC DNA]</scope>
    <source>
        <strain evidence="8 9">M9-3-2</strain>
    </source>
</reference>
<accession>A0A6C1B463</accession>
<comment type="subcellular location">
    <subcellularLocation>
        <location evidence="1">Membrane</location>
        <topology evidence="1">Multi-pass membrane protein</topology>
    </subcellularLocation>
</comment>
<feature type="transmembrane region" description="Helical" evidence="6">
    <location>
        <begin position="210"/>
        <end position="233"/>
    </location>
</feature>
<feature type="transmembrane region" description="Helical" evidence="6">
    <location>
        <begin position="93"/>
        <end position="112"/>
    </location>
</feature>
<evidence type="ECO:0000256" key="6">
    <source>
        <dbReference type="SAM" id="Phobius"/>
    </source>
</evidence>
<feature type="transmembrane region" description="Helical" evidence="6">
    <location>
        <begin position="245"/>
        <end position="262"/>
    </location>
</feature>
<evidence type="ECO:0000256" key="1">
    <source>
        <dbReference type="ARBA" id="ARBA00004141"/>
    </source>
</evidence>
<evidence type="ECO:0000313" key="8">
    <source>
        <dbReference type="EMBL" id="QID18471.1"/>
    </source>
</evidence>
<evidence type="ECO:0000256" key="4">
    <source>
        <dbReference type="ARBA" id="ARBA00022989"/>
    </source>
</evidence>
<feature type="transmembrane region" description="Helical" evidence="6">
    <location>
        <begin position="119"/>
        <end position="141"/>
    </location>
</feature>
<proteinExistence type="inferred from homology"/>
<dbReference type="AlphaFoldDB" id="A0A6C1B463"/>
<keyword evidence="9" id="KW-1185">Reference proteome</keyword>
<feature type="domain" description="EamA" evidence="7">
    <location>
        <begin position="5"/>
        <end position="136"/>
    </location>
</feature>
<protein>
    <submittedName>
        <fullName evidence="8">DMT family transporter</fullName>
    </submittedName>
</protein>
<keyword evidence="5 6" id="KW-0472">Membrane</keyword>
<evidence type="ECO:0000259" key="7">
    <source>
        <dbReference type="Pfam" id="PF00892"/>
    </source>
</evidence>
<sequence length="297" mass="30565">MTPSMLLLLTGTLIGLNFPLGKLAGQAGVSPVLWALTISFGAASALLPFLLWRGQLRWPSPRVMRYTVISALISFVGPNLLLLTVIAHAGAGYTGLMFALSPVFTVLFAALCRLRPPGGLGLAGIVVGLAGAVVVSLTRGADPAGPGLGWLLAALLIPVALAAGNVYRTIDWPADTPANVLAFWGHAFASLVFVGLLLTTRGGVPVAELAPVGGVALVQMAVAGLTFPVFFRLQQRGGPVLLSQIGYVAAAVGMIAATVFLGERYAPPTWIGAGIIVAGIGLTVLAQRRAHAVPRRA</sequence>
<dbReference type="RefSeq" id="WP_173766157.1">
    <property type="nucleotide sequence ID" value="NZ_CP048836.1"/>
</dbReference>
<keyword evidence="3 6" id="KW-0812">Transmembrane</keyword>
<dbReference type="KEGG" id="azq:G3580_13025"/>
<dbReference type="InterPro" id="IPR037185">
    <property type="entry name" value="EmrE-like"/>
</dbReference>
<dbReference type="SUPFAM" id="SSF103481">
    <property type="entry name" value="Multidrug resistance efflux transporter EmrE"/>
    <property type="match status" value="2"/>
</dbReference>
<dbReference type="Proteomes" id="UP000501991">
    <property type="component" value="Chromosome"/>
</dbReference>
<dbReference type="Pfam" id="PF00892">
    <property type="entry name" value="EamA"/>
    <property type="match status" value="2"/>
</dbReference>
<keyword evidence="4 6" id="KW-1133">Transmembrane helix</keyword>
<evidence type="ECO:0000313" key="9">
    <source>
        <dbReference type="Proteomes" id="UP000501991"/>
    </source>
</evidence>
<dbReference type="InterPro" id="IPR000620">
    <property type="entry name" value="EamA_dom"/>
</dbReference>
<dbReference type="PANTHER" id="PTHR32322:SF2">
    <property type="entry name" value="EAMA DOMAIN-CONTAINING PROTEIN"/>
    <property type="match status" value="1"/>
</dbReference>
<evidence type="ECO:0000256" key="3">
    <source>
        <dbReference type="ARBA" id="ARBA00022692"/>
    </source>
</evidence>
<dbReference type="InterPro" id="IPR050638">
    <property type="entry name" value="AA-Vitamin_Transporters"/>
</dbReference>
<feature type="transmembrane region" description="Helical" evidence="6">
    <location>
        <begin position="64"/>
        <end position="87"/>
    </location>
</feature>
<feature type="domain" description="EamA" evidence="7">
    <location>
        <begin position="151"/>
        <end position="284"/>
    </location>
</feature>
<feature type="transmembrane region" description="Helical" evidence="6">
    <location>
        <begin position="179"/>
        <end position="198"/>
    </location>
</feature>
<organism evidence="8 9">
    <name type="scientific">Nitrogeniibacter mangrovi</name>
    <dbReference type="NCBI Taxonomy" id="2016596"/>
    <lineage>
        <taxon>Bacteria</taxon>
        <taxon>Pseudomonadati</taxon>
        <taxon>Pseudomonadota</taxon>
        <taxon>Betaproteobacteria</taxon>
        <taxon>Rhodocyclales</taxon>
        <taxon>Zoogloeaceae</taxon>
        <taxon>Nitrogeniibacter</taxon>
    </lineage>
</organism>